<organism evidence="1 2">
    <name type="scientific">Immersiella caudata</name>
    <dbReference type="NCBI Taxonomy" id="314043"/>
    <lineage>
        <taxon>Eukaryota</taxon>
        <taxon>Fungi</taxon>
        <taxon>Dikarya</taxon>
        <taxon>Ascomycota</taxon>
        <taxon>Pezizomycotina</taxon>
        <taxon>Sordariomycetes</taxon>
        <taxon>Sordariomycetidae</taxon>
        <taxon>Sordariales</taxon>
        <taxon>Lasiosphaeriaceae</taxon>
        <taxon>Immersiella</taxon>
    </lineage>
</organism>
<dbReference type="AlphaFoldDB" id="A0AA39WKY9"/>
<sequence length="74" mass="8546">MLLGDFVKLNRDGQVPRGWRKVWKGAKLQPYRPRKNVQLPATVMLGQQGQITIAFFFRAERGADGTVLRRQHLQ</sequence>
<dbReference type="Proteomes" id="UP001175000">
    <property type="component" value="Unassembled WGS sequence"/>
</dbReference>
<comment type="caution">
    <text evidence="1">The sequence shown here is derived from an EMBL/GenBank/DDBJ whole genome shotgun (WGS) entry which is preliminary data.</text>
</comment>
<evidence type="ECO:0000313" key="2">
    <source>
        <dbReference type="Proteomes" id="UP001175000"/>
    </source>
</evidence>
<keyword evidence="2" id="KW-1185">Reference proteome</keyword>
<dbReference type="EMBL" id="JAULSU010000005">
    <property type="protein sequence ID" value="KAK0617309.1"/>
    <property type="molecule type" value="Genomic_DNA"/>
</dbReference>
<proteinExistence type="predicted"/>
<name>A0AA39WKY9_9PEZI</name>
<gene>
    <name evidence="1" type="ORF">B0T14DRAFT_524881</name>
</gene>
<accession>A0AA39WKY9</accession>
<reference evidence="1" key="1">
    <citation type="submission" date="2023-06" db="EMBL/GenBank/DDBJ databases">
        <title>Genome-scale phylogeny and comparative genomics of the fungal order Sordariales.</title>
        <authorList>
            <consortium name="Lawrence Berkeley National Laboratory"/>
            <person name="Hensen N."/>
            <person name="Bonometti L."/>
            <person name="Westerberg I."/>
            <person name="Brannstrom I.O."/>
            <person name="Guillou S."/>
            <person name="Cros-Aarteil S."/>
            <person name="Calhoun S."/>
            <person name="Haridas S."/>
            <person name="Kuo A."/>
            <person name="Mondo S."/>
            <person name="Pangilinan J."/>
            <person name="Riley R."/>
            <person name="Labutti K."/>
            <person name="Andreopoulos B."/>
            <person name="Lipzen A."/>
            <person name="Chen C."/>
            <person name="Yanf M."/>
            <person name="Daum C."/>
            <person name="Ng V."/>
            <person name="Clum A."/>
            <person name="Steindorff A."/>
            <person name="Ohm R."/>
            <person name="Martin F."/>
            <person name="Silar P."/>
            <person name="Natvig D."/>
            <person name="Lalanne C."/>
            <person name="Gautier V."/>
            <person name="Ament-Velasquez S.L."/>
            <person name="Kruys A."/>
            <person name="Hutchinson M.I."/>
            <person name="Powell A.J."/>
            <person name="Barry K."/>
            <person name="Miller A.N."/>
            <person name="Grigoriev I.V."/>
            <person name="Debuchy R."/>
            <person name="Gladieux P."/>
            <person name="Thoren M.H."/>
            <person name="Johannesson H."/>
        </authorList>
    </citation>
    <scope>NUCLEOTIDE SEQUENCE</scope>
    <source>
        <strain evidence="1">CBS 606.72</strain>
    </source>
</reference>
<evidence type="ECO:0000313" key="1">
    <source>
        <dbReference type="EMBL" id="KAK0617309.1"/>
    </source>
</evidence>
<protein>
    <submittedName>
        <fullName evidence="1">Uncharacterized protein</fullName>
    </submittedName>
</protein>